<evidence type="ECO:0000313" key="2">
    <source>
        <dbReference type="Proteomes" id="UP001480595"/>
    </source>
</evidence>
<proteinExistence type="predicted"/>
<protein>
    <recommendedName>
        <fullName evidence="3">Hypersensitive response-inducing protein</fullName>
    </recommendedName>
</protein>
<comment type="caution">
    <text evidence="1">The sequence shown here is derived from an EMBL/GenBank/DDBJ whole genome shotgun (WGS) entry which is preliminary data.</text>
</comment>
<dbReference type="EMBL" id="JAQQWL010000015">
    <property type="protein sequence ID" value="KAK8041462.1"/>
    <property type="molecule type" value="Genomic_DNA"/>
</dbReference>
<accession>A0ABR1T4E4</accession>
<dbReference type="Proteomes" id="UP001480595">
    <property type="component" value="Unassembled WGS sequence"/>
</dbReference>
<name>A0ABR1T4E4_9PEZI</name>
<sequence>MKFSTVAAFATTASAAAVGARQQQAEYIIGFQAACVPHSTFCNYKFGISSEPGVIDATECSAHIQGPDYLPAIADQNDCVVGNVTNYAYHWAVEKTADGGLEFDVWYPLNSRSNLTFCREIPASELVVDDNGAVQTQRYTGPDYFKMDICPEQNH</sequence>
<dbReference type="GeneID" id="92098941"/>
<keyword evidence="2" id="KW-1185">Reference proteome</keyword>
<organism evidence="1 2">
    <name type="scientific">Apiospora phragmitis</name>
    <dbReference type="NCBI Taxonomy" id="2905665"/>
    <lineage>
        <taxon>Eukaryota</taxon>
        <taxon>Fungi</taxon>
        <taxon>Dikarya</taxon>
        <taxon>Ascomycota</taxon>
        <taxon>Pezizomycotina</taxon>
        <taxon>Sordariomycetes</taxon>
        <taxon>Xylariomycetidae</taxon>
        <taxon>Amphisphaeriales</taxon>
        <taxon>Apiosporaceae</taxon>
        <taxon>Apiospora</taxon>
    </lineage>
</organism>
<dbReference type="RefSeq" id="XP_066709007.1">
    <property type="nucleotide sequence ID" value="XM_066865878.1"/>
</dbReference>
<gene>
    <name evidence="1" type="ORF">PG994_014469</name>
</gene>
<evidence type="ECO:0008006" key="3">
    <source>
        <dbReference type="Google" id="ProtNLM"/>
    </source>
</evidence>
<reference evidence="1 2" key="1">
    <citation type="submission" date="2023-01" db="EMBL/GenBank/DDBJ databases">
        <title>Analysis of 21 Apiospora genomes using comparative genomics revels a genus with tremendous synthesis potential of carbohydrate active enzymes and secondary metabolites.</title>
        <authorList>
            <person name="Sorensen T."/>
        </authorList>
    </citation>
    <scope>NUCLEOTIDE SEQUENCE [LARGE SCALE GENOMIC DNA]</scope>
    <source>
        <strain evidence="1 2">CBS 135458</strain>
    </source>
</reference>
<evidence type="ECO:0000313" key="1">
    <source>
        <dbReference type="EMBL" id="KAK8041462.1"/>
    </source>
</evidence>